<dbReference type="EMBL" id="FMXB01000007">
    <property type="protein sequence ID" value="SDA52600.1"/>
    <property type="molecule type" value="Genomic_DNA"/>
</dbReference>
<dbReference type="Proteomes" id="UP000323439">
    <property type="component" value="Unassembled WGS sequence"/>
</dbReference>
<proteinExistence type="predicted"/>
<evidence type="ECO:0000313" key="2">
    <source>
        <dbReference type="EMBL" id="SDA52600.1"/>
    </source>
</evidence>
<gene>
    <name evidence="2" type="ORF">SAMN02910315_01122</name>
</gene>
<dbReference type="AlphaFoldDB" id="A0A1G5W3J0"/>
<evidence type="ECO:0000256" key="1">
    <source>
        <dbReference type="SAM" id="MobiDB-lite"/>
    </source>
</evidence>
<accession>A0A1G5W3J0</accession>
<sequence length="308" mass="35622">MLKVAAHAFTNALIPITDIPDDDYEVLSCEIFKPGADVKSMDILLKGKKGFVNIEFHKQPLAKYHLARDFEYVVQYFFFYGEIIDQRIVVVDKERKSVDKLQIMPDLEYKGKIDYVEELDGQIVLNTIKDKIKNNQVPNELELFIFSILPITDHDFDDEEKLMEELCNLTPQLNISEEDRDAIVFCQMILIELCVNDDYLKEKLLGVINMTSSFIQNRENALKRRIVVAEQTALNERQRADDAELTASNERQRADDAELTASNERQRADAEKKRADATEEILKEIVENNDIEFNKETMKKISSVTTIF</sequence>
<organism evidence="2 3">
    <name type="scientific">Methanobrevibacter millerae</name>
    <dbReference type="NCBI Taxonomy" id="230361"/>
    <lineage>
        <taxon>Archaea</taxon>
        <taxon>Methanobacteriati</taxon>
        <taxon>Methanobacteriota</taxon>
        <taxon>Methanomada group</taxon>
        <taxon>Methanobacteria</taxon>
        <taxon>Methanobacteriales</taxon>
        <taxon>Methanobacteriaceae</taxon>
        <taxon>Methanobrevibacter</taxon>
    </lineage>
</organism>
<reference evidence="2 3" key="1">
    <citation type="submission" date="2016-10" db="EMBL/GenBank/DDBJ databases">
        <authorList>
            <person name="Varghese N."/>
            <person name="Submissions S."/>
        </authorList>
    </citation>
    <scope>NUCLEOTIDE SEQUENCE [LARGE SCALE GENOMIC DNA]</scope>
    <source>
        <strain evidence="2 3">DSM 16643</strain>
    </source>
</reference>
<keyword evidence="3" id="KW-1185">Reference proteome</keyword>
<evidence type="ECO:0000313" key="3">
    <source>
        <dbReference type="Proteomes" id="UP000323439"/>
    </source>
</evidence>
<dbReference type="RefSeq" id="WP_188118090.1">
    <property type="nucleotide sequence ID" value="NZ_FMXB01000007.1"/>
</dbReference>
<protein>
    <submittedName>
        <fullName evidence="2">Uncharacterized protein</fullName>
    </submittedName>
</protein>
<feature type="region of interest" description="Disordered" evidence="1">
    <location>
        <begin position="239"/>
        <end position="274"/>
    </location>
</feature>
<feature type="compositionally biased region" description="Basic and acidic residues" evidence="1">
    <location>
        <begin position="264"/>
        <end position="274"/>
    </location>
</feature>
<name>A0A1G5W3J0_9EURY</name>